<dbReference type="AlphaFoldDB" id="A0ABD0JPP9"/>
<feature type="region of interest" description="Disordered" evidence="4">
    <location>
        <begin position="19"/>
        <end position="97"/>
    </location>
</feature>
<dbReference type="Pfam" id="PF02146">
    <property type="entry name" value="SIR2"/>
    <property type="match status" value="1"/>
</dbReference>
<dbReference type="Gene3D" id="3.40.50.1220">
    <property type="entry name" value="TPP-binding domain"/>
    <property type="match status" value="1"/>
</dbReference>
<dbReference type="EMBL" id="JACVVK020000369">
    <property type="protein sequence ID" value="KAK7476695.1"/>
    <property type="molecule type" value="Genomic_DNA"/>
</dbReference>
<feature type="region of interest" description="Disordered" evidence="4">
    <location>
        <begin position="421"/>
        <end position="707"/>
    </location>
</feature>
<dbReference type="InterPro" id="IPR029035">
    <property type="entry name" value="DHS-like_NAD/FAD-binding_dom"/>
</dbReference>
<dbReference type="InterPro" id="IPR026591">
    <property type="entry name" value="Sirtuin_cat_small_dom_sf"/>
</dbReference>
<feature type="binding site" evidence="3">
    <location>
        <position position="266"/>
    </location>
    <ligand>
        <name>Zn(2+)</name>
        <dbReference type="ChEBI" id="CHEBI:29105"/>
    </ligand>
</feature>
<feature type="compositionally biased region" description="Low complexity" evidence="4">
    <location>
        <begin position="590"/>
        <end position="622"/>
    </location>
</feature>
<evidence type="ECO:0000313" key="7">
    <source>
        <dbReference type="Proteomes" id="UP001519460"/>
    </source>
</evidence>
<evidence type="ECO:0000256" key="4">
    <source>
        <dbReference type="SAM" id="MobiDB-lite"/>
    </source>
</evidence>
<feature type="compositionally biased region" description="Acidic residues" evidence="4">
    <location>
        <begin position="688"/>
        <end position="707"/>
    </location>
</feature>
<dbReference type="GO" id="GO:0016740">
    <property type="term" value="F:transferase activity"/>
    <property type="evidence" value="ECO:0007669"/>
    <property type="project" value="UniProtKB-KW"/>
</dbReference>
<feature type="binding site" evidence="3">
    <location>
        <position position="271"/>
    </location>
    <ligand>
        <name>Zn(2+)</name>
        <dbReference type="ChEBI" id="CHEBI:29105"/>
    </ligand>
</feature>
<evidence type="ECO:0000256" key="2">
    <source>
        <dbReference type="ARBA" id="ARBA00023027"/>
    </source>
</evidence>
<organism evidence="6 7">
    <name type="scientific">Batillaria attramentaria</name>
    <dbReference type="NCBI Taxonomy" id="370345"/>
    <lineage>
        <taxon>Eukaryota</taxon>
        <taxon>Metazoa</taxon>
        <taxon>Spiralia</taxon>
        <taxon>Lophotrochozoa</taxon>
        <taxon>Mollusca</taxon>
        <taxon>Gastropoda</taxon>
        <taxon>Caenogastropoda</taxon>
        <taxon>Sorbeoconcha</taxon>
        <taxon>Cerithioidea</taxon>
        <taxon>Batillariidae</taxon>
        <taxon>Batillaria</taxon>
    </lineage>
</organism>
<feature type="compositionally biased region" description="Polar residues" evidence="4">
    <location>
        <begin position="640"/>
        <end position="657"/>
    </location>
</feature>
<reference evidence="6 7" key="1">
    <citation type="journal article" date="2023" name="Sci. Data">
        <title>Genome assembly of the Korean intertidal mud-creeper Batillaria attramentaria.</title>
        <authorList>
            <person name="Patra A.K."/>
            <person name="Ho P.T."/>
            <person name="Jun S."/>
            <person name="Lee S.J."/>
            <person name="Kim Y."/>
            <person name="Won Y.J."/>
        </authorList>
    </citation>
    <scope>NUCLEOTIDE SEQUENCE [LARGE SCALE GENOMIC DNA]</scope>
    <source>
        <strain evidence="6">Wonlab-2016</strain>
    </source>
</reference>
<keyword evidence="2" id="KW-0520">NAD</keyword>
<feature type="active site" description="Proton acceptor" evidence="3">
    <location>
        <position position="234"/>
    </location>
</feature>
<dbReference type="InterPro" id="IPR050134">
    <property type="entry name" value="NAD-dep_sirtuin_deacylases"/>
</dbReference>
<feature type="compositionally biased region" description="Low complexity" evidence="4">
    <location>
        <begin position="478"/>
        <end position="505"/>
    </location>
</feature>
<feature type="compositionally biased region" description="Low complexity" evidence="4">
    <location>
        <begin position="433"/>
        <end position="447"/>
    </location>
</feature>
<evidence type="ECO:0000256" key="3">
    <source>
        <dbReference type="PROSITE-ProRule" id="PRU00236"/>
    </source>
</evidence>
<dbReference type="PANTHER" id="PTHR11085:SF7">
    <property type="entry name" value="NAD-DEPENDENT PROTEIN DEACETYLASE"/>
    <property type="match status" value="1"/>
</dbReference>
<dbReference type="PROSITE" id="PS50305">
    <property type="entry name" value="SIRTUIN"/>
    <property type="match status" value="1"/>
</dbReference>
<keyword evidence="3" id="KW-0479">Metal-binding</keyword>
<feature type="binding site" evidence="3">
    <location>
        <position position="242"/>
    </location>
    <ligand>
        <name>Zn(2+)</name>
        <dbReference type="ChEBI" id="CHEBI:29105"/>
    </ligand>
</feature>
<dbReference type="SUPFAM" id="SSF52467">
    <property type="entry name" value="DHS-like NAD/FAD-binding domain"/>
    <property type="match status" value="1"/>
</dbReference>
<name>A0ABD0JPP9_9CAEN</name>
<gene>
    <name evidence="6" type="ORF">BaRGS_00032093</name>
</gene>
<dbReference type="Gene3D" id="3.30.1600.10">
    <property type="entry name" value="SIR2/SIRT2 'Small Domain"/>
    <property type="match status" value="1"/>
</dbReference>
<comment type="caution">
    <text evidence="6">The sequence shown here is derived from an EMBL/GenBank/DDBJ whole genome shotgun (WGS) entry which is preliminary data.</text>
</comment>
<keyword evidence="3" id="KW-0862">Zinc</keyword>
<dbReference type="GO" id="GO:0046872">
    <property type="term" value="F:metal ion binding"/>
    <property type="evidence" value="ECO:0007669"/>
    <property type="project" value="UniProtKB-KW"/>
</dbReference>
<keyword evidence="7" id="KW-1185">Reference proteome</keyword>
<evidence type="ECO:0000256" key="1">
    <source>
        <dbReference type="ARBA" id="ARBA00022679"/>
    </source>
</evidence>
<feature type="binding site" evidence="3">
    <location>
        <position position="245"/>
    </location>
    <ligand>
        <name>Zn(2+)</name>
        <dbReference type="ChEBI" id="CHEBI:29105"/>
    </ligand>
</feature>
<keyword evidence="1" id="KW-0808">Transferase</keyword>
<feature type="domain" description="Deacetylase sirtuin-type" evidence="5">
    <location>
        <begin position="100"/>
        <end position="368"/>
    </location>
</feature>
<feature type="compositionally biased region" description="Low complexity" evidence="4">
    <location>
        <begin position="72"/>
        <end position="89"/>
    </location>
</feature>
<dbReference type="InterPro" id="IPR026590">
    <property type="entry name" value="Ssirtuin_cat_dom"/>
</dbReference>
<evidence type="ECO:0000313" key="6">
    <source>
        <dbReference type="EMBL" id="KAK7476695.1"/>
    </source>
</evidence>
<proteinExistence type="predicted"/>
<dbReference type="Proteomes" id="UP001519460">
    <property type="component" value="Unassembled WGS sequence"/>
</dbReference>
<accession>A0ABD0JPP9</accession>
<sequence length="707" mass="76951">MVRRILIMAATSNSKGLAVRTDNLPLSKGGPGRRHRSGSDSKPPTGRPAGAVQSETTLVNGVRNIRLHDPRSPTSSVSSVNTSRSSPSPKLLGGRRPFSAERRPITIKNLPDVATLLRDQVVKNVVIVAGAGISTPSGIPDFRSPGTGLYDNLQQYSIPYPEAIFDIDFFHHNPRPFFTLAKELYPSGKYRPNYIHYFARLLHDRGMLLRVYTQNIDGLERIAGIPPEKMVEAHGTFSTATCVRCRQKYDGDEIKDKIFEDKLPRCKKFSCTGIVKPDIVFFGEELPKRFYYYLKDMLLTDLVLVMGTSLEVQPFAGIIDTVRFTVPRVLFNRMAVGPFRKQKRPKDFVSEGDLIGQMQEFVEMTGWTQDMVNLITRMEGYFRTAFPPPLPPSGKNGDKKASKVKPDPLAAMWRQNANINLYSDTDSDDSSDSDSQISRSDSDSSSSDSERAKTTGARGKGGNAGRGGGNSRPAGQRSGVSTVSSSSSSGCVSNASSSSGASSEKGSGGNNTGQRRGFATHTKVEKSGALLSRRNSDSSNGGGSHRSYSQNTVAKAPARNPNRAGVPPLMLADGRSRATGGVGVTPKPPVVSVGNRKPPAAANRQAHQPRRQQQQQPPGAHPIKPRSNSVNKAVPETVHSKMSQNLKNKIRIQSAQTARLAYRHRPTPPPPYDARMLCLNAPDSDSSSSDDDRDEDRDSDDSSDDSR</sequence>
<dbReference type="InterPro" id="IPR003000">
    <property type="entry name" value="Sirtuin"/>
</dbReference>
<evidence type="ECO:0000259" key="5">
    <source>
        <dbReference type="PROSITE" id="PS50305"/>
    </source>
</evidence>
<feature type="compositionally biased region" description="Gly residues" evidence="4">
    <location>
        <begin position="458"/>
        <end position="470"/>
    </location>
</feature>
<dbReference type="CDD" id="cd01408">
    <property type="entry name" value="SIRT1"/>
    <property type="match status" value="1"/>
</dbReference>
<dbReference type="PANTHER" id="PTHR11085">
    <property type="entry name" value="NAD-DEPENDENT PROTEIN DEACYLASE SIRTUIN-5, MITOCHONDRIAL-RELATED"/>
    <property type="match status" value="1"/>
</dbReference>
<protein>
    <recommendedName>
        <fullName evidence="5">Deacetylase sirtuin-type domain-containing protein</fullName>
    </recommendedName>
</protein>